<dbReference type="AlphaFoldDB" id="G8LUF8"/>
<dbReference type="EMBL" id="CP003065">
    <property type="protein sequence ID" value="AEV70606.1"/>
    <property type="molecule type" value="Genomic_DNA"/>
</dbReference>
<gene>
    <name evidence="1" type="ordered locus">Clocl_4176</name>
</gene>
<keyword evidence="2" id="KW-1185">Reference proteome</keyword>
<evidence type="ECO:0008006" key="3">
    <source>
        <dbReference type="Google" id="ProtNLM"/>
    </source>
</evidence>
<accession>G8LUF8</accession>
<dbReference type="OrthoDB" id="2085688at2"/>
<reference evidence="2" key="1">
    <citation type="submission" date="2011-12" db="EMBL/GenBank/DDBJ databases">
        <title>Complete sequence of Clostridium clariflavum DSM 19732.</title>
        <authorList>
            <consortium name="US DOE Joint Genome Institute"/>
            <person name="Lucas S."/>
            <person name="Han J."/>
            <person name="Lapidus A."/>
            <person name="Cheng J.-F."/>
            <person name="Goodwin L."/>
            <person name="Pitluck S."/>
            <person name="Peters L."/>
            <person name="Teshima H."/>
            <person name="Detter J.C."/>
            <person name="Han C."/>
            <person name="Tapia R."/>
            <person name="Land M."/>
            <person name="Hauser L."/>
            <person name="Kyrpides N."/>
            <person name="Ivanova N."/>
            <person name="Pagani I."/>
            <person name="Kitzmiller T."/>
            <person name="Lynd L."/>
            <person name="Izquierdo J."/>
            <person name="Woyke T."/>
        </authorList>
    </citation>
    <scope>NUCLEOTIDE SEQUENCE [LARGE SCALE GENOMIC DNA]</scope>
    <source>
        <strain evidence="2">DSM 19732 / NBRC 101661 / EBR45</strain>
    </source>
</reference>
<evidence type="ECO:0000313" key="1">
    <source>
        <dbReference type="EMBL" id="AEV70606.1"/>
    </source>
</evidence>
<organism evidence="1 2">
    <name type="scientific">Acetivibrio clariflavus (strain DSM 19732 / NBRC 101661 / EBR45)</name>
    <name type="common">Clostridium clariflavum</name>
    <dbReference type="NCBI Taxonomy" id="720554"/>
    <lineage>
        <taxon>Bacteria</taxon>
        <taxon>Bacillati</taxon>
        <taxon>Bacillota</taxon>
        <taxon>Clostridia</taxon>
        <taxon>Eubacteriales</taxon>
        <taxon>Oscillospiraceae</taxon>
        <taxon>Acetivibrio</taxon>
    </lineage>
</organism>
<dbReference type="HOGENOM" id="CLU_2733026_0_0_9"/>
<proteinExistence type="predicted"/>
<dbReference type="KEGG" id="ccl:Clocl_4176"/>
<dbReference type="Gene3D" id="4.10.280.10">
    <property type="entry name" value="Helix-loop-helix DNA-binding domain"/>
    <property type="match status" value="1"/>
</dbReference>
<sequence length="72" mass="8703">MSNESMYFLITGMHLRLNKLIESKGFDLLDEEVQHYSRRLDKVLDRYNKLYQRDKQLKLNTCCIETPLKCVY</sequence>
<evidence type="ECO:0000313" key="2">
    <source>
        <dbReference type="Proteomes" id="UP000005435"/>
    </source>
</evidence>
<reference evidence="1 2" key="2">
    <citation type="journal article" date="2012" name="Stand. Genomic Sci.">
        <title>Complete Genome Sequence of Clostridium clariflavum DSM 19732.</title>
        <authorList>
            <person name="Izquierdo J.A."/>
            <person name="Goodwin L."/>
            <person name="Davenport K.W."/>
            <person name="Teshima H."/>
            <person name="Bruce D."/>
            <person name="Detter C."/>
            <person name="Tapia R."/>
            <person name="Han S."/>
            <person name="Land M."/>
            <person name="Hauser L."/>
            <person name="Jeffries C.D."/>
            <person name="Han J."/>
            <person name="Pitluck S."/>
            <person name="Nolan M."/>
            <person name="Chen A."/>
            <person name="Huntemann M."/>
            <person name="Mavromatis K."/>
            <person name="Mikhailova N."/>
            <person name="Liolios K."/>
            <person name="Woyke T."/>
            <person name="Lynd L.R."/>
        </authorList>
    </citation>
    <scope>NUCLEOTIDE SEQUENCE [LARGE SCALE GENOMIC DNA]</scope>
    <source>
        <strain evidence="2">DSM 19732 / NBRC 101661 / EBR45</strain>
    </source>
</reference>
<dbReference type="GO" id="GO:0046983">
    <property type="term" value="F:protein dimerization activity"/>
    <property type="evidence" value="ECO:0007669"/>
    <property type="project" value="InterPro"/>
</dbReference>
<dbReference type="Proteomes" id="UP000005435">
    <property type="component" value="Chromosome"/>
</dbReference>
<name>G8LUF8_ACECE</name>
<dbReference type="InterPro" id="IPR036638">
    <property type="entry name" value="HLH_DNA-bd_sf"/>
</dbReference>
<dbReference type="eggNOG" id="ENOG502ZDET">
    <property type="taxonomic scope" value="Bacteria"/>
</dbReference>
<protein>
    <recommendedName>
        <fullName evidence="3">Spo0E like sporulation regulatory protein</fullName>
    </recommendedName>
</protein>
<dbReference type="RefSeq" id="WP_014257101.1">
    <property type="nucleotide sequence ID" value="NC_016627.1"/>
</dbReference>